<dbReference type="GO" id="GO:0016787">
    <property type="term" value="F:hydrolase activity"/>
    <property type="evidence" value="ECO:0007669"/>
    <property type="project" value="UniProtKB-KW"/>
</dbReference>
<protein>
    <submittedName>
        <fullName evidence="4">Serine hydrolase</fullName>
    </submittedName>
</protein>
<dbReference type="Gene3D" id="3.40.710.10">
    <property type="entry name" value="DD-peptidase/beta-lactamase superfamily"/>
    <property type="match status" value="1"/>
</dbReference>
<keyword evidence="2" id="KW-0472">Membrane</keyword>
<accession>A0A3D8GMT9</accession>
<feature type="domain" description="Beta-lactamase-related" evidence="3">
    <location>
        <begin position="14"/>
        <end position="313"/>
    </location>
</feature>
<proteinExistence type="predicted"/>
<dbReference type="AlphaFoldDB" id="A0A3D8GMT9"/>
<keyword evidence="4" id="KW-0378">Hydrolase</keyword>
<gene>
    <name evidence="4" type="ORF">DRW41_16430</name>
</gene>
<comment type="caution">
    <text evidence="4">The sequence shown here is derived from an EMBL/GenBank/DDBJ whole genome shotgun (WGS) entry which is preliminary data.</text>
</comment>
<dbReference type="PANTHER" id="PTHR46825:SF11">
    <property type="entry name" value="PENICILLIN-BINDING PROTEIN 4"/>
    <property type="match status" value="1"/>
</dbReference>
<dbReference type="InterPro" id="IPR001466">
    <property type="entry name" value="Beta-lactam-related"/>
</dbReference>
<sequence>MHLSPTEKLTKWLKAYAENGYLNGAMLISVGGELIVNDGFGMANWEHRVPNTKATKFRIGSLTKSFTAAAIFQLYKKQAVDLHDPIGKYVEGVPNGDFITIYHCLTHTSGIPDFAAAPDFWAKTMRLPSTLGQLLESIKKREPGFPPGVEFEYSNSNYSILTAIIEEASGLTYRDYLQEHICGPLAMENTGCDDGTKLIPFLASGYTFWEEPLLAAYADMSFPLGAYGMYSTVGDLFTWQCALLSDDFLDGRLKEIMFKPNLEGYACGWMVSEISGKRCLNHFGDVSGYFSDFLTFPDEDMAIIFLSNMNITPVTHLTRQAANILFGGDAACPAPLAPVKIEDAIDYVGTFSLENRPGMPLTVYLEKEALYLTVPKMYGVPYKFKLIPIHNDREATVFATEMVNEQIIFVKQDKSSVQYIDYHGKRHNAFREI</sequence>
<dbReference type="SUPFAM" id="SSF56601">
    <property type="entry name" value="beta-lactamase/transpeptidase-like"/>
    <property type="match status" value="1"/>
</dbReference>
<dbReference type="Pfam" id="PF00144">
    <property type="entry name" value="Beta-lactamase"/>
    <property type="match status" value="1"/>
</dbReference>
<dbReference type="Proteomes" id="UP000257144">
    <property type="component" value="Unassembled WGS sequence"/>
</dbReference>
<evidence type="ECO:0000256" key="1">
    <source>
        <dbReference type="ARBA" id="ARBA00004370"/>
    </source>
</evidence>
<dbReference type="PANTHER" id="PTHR46825">
    <property type="entry name" value="D-ALANYL-D-ALANINE-CARBOXYPEPTIDASE/ENDOPEPTIDASE AMPH"/>
    <property type="match status" value="1"/>
</dbReference>
<keyword evidence="5" id="KW-1185">Reference proteome</keyword>
<reference evidence="4 5" key="1">
    <citation type="submission" date="2018-07" db="EMBL/GenBank/DDBJ databases">
        <title>Bacillus sp. YLB-04 draft genome sequence.</title>
        <authorList>
            <person name="Yu L."/>
            <person name="Tang X."/>
        </authorList>
    </citation>
    <scope>NUCLEOTIDE SEQUENCE [LARGE SCALE GENOMIC DNA]</scope>
    <source>
        <strain evidence="4 5">YLB-04</strain>
    </source>
</reference>
<organism evidence="4 5">
    <name type="scientific">Neobacillus piezotolerans</name>
    <dbReference type="NCBI Taxonomy" id="2259171"/>
    <lineage>
        <taxon>Bacteria</taxon>
        <taxon>Bacillati</taxon>
        <taxon>Bacillota</taxon>
        <taxon>Bacilli</taxon>
        <taxon>Bacillales</taxon>
        <taxon>Bacillaceae</taxon>
        <taxon>Neobacillus</taxon>
    </lineage>
</organism>
<evidence type="ECO:0000313" key="4">
    <source>
        <dbReference type="EMBL" id="RDU35728.1"/>
    </source>
</evidence>
<dbReference type="InterPro" id="IPR050491">
    <property type="entry name" value="AmpC-like"/>
</dbReference>
<evidence type="ECO:0000259" key="3">
    <source>
        <dbReference type="Pfam" id="PF00144"/>
    </source>
</evidence>
<name>A0A3D8GMT9_9BACI</name>
<evidence type="ECO:0000256" key="2">
    <source>
        <dbReference type="ARBA" id="ARBA00023136"/>
    </source>
</evidence>
<dbReference type="InterPro" id="IPR012338">
    <property type="entry name" value="Beta-lactam/transpept-like"/>
</dbReference>
<dbReference type="GO" id="GO:0016020">
    <property type="term" value="C:membrane"/>
    <property type="evidence" value="ECO:0007669"/>
    <property type="project" value="UniProtKB-SubCell"/>
</dbReference>
<dbReference type="EMBL" id="QNQT01000008">
    <property type="protein sequence ID" value="RDU35728.1"/>
    <property type="molecule type" value="Genomic_DNA"/>
</dbReference>
<evidence type="ECO:0000313" key="5">
    <source>
        <dbReference type="Proteomes" id="UP000257144"/>
    </source>
</evidence>
<comment type="subcellular location">
    <subcellularLocation>
        <location evidence="1">Membrane</location>
    </subcellularLocation>
</comment>
<dbReference type="OrthoDB" id="9803467at2"/>